<dbReference type="PANTHER" id="PTHR44653">
    <property type="entry name" value="DNAJ HOMOLOG SUBFAMILY C MEMBER 1"/>
    <property type="match status" value="1"/>
</dbReference>
<feature type="compositionally biased region" description="Polar residues" evidence="8">
    <location>
        <begin position="494"/>
        <end position="509"/>
    </location>
</feature>
<reference evidence="12" key="3">
    <citation type="submission" date="2025-09" db="UniProtKB">
        <authorList>
            <consortium name="Ensembl"/>
        </authorList>
    </citation>
    <scope>IDENTIFICATION</scope>
    <source>
        <strain evidence="12">Thorbecke</strain>
    </source>
</reference>
<dbReference type="PROSITE" id="PS50076">
    <property type="entry name" value="DNAJ_2"/>
    <property type="match status" value="1"/>
</dbReference>
<keyword evidence="3 9" id="KW-0812">Transmembrane</keyword>
<dbReference type="EMBL" id="AAGW02026145">
    <property type="status" value="NOT_ANNOTATED_CDS"/>
    <property type="molecule type" value="Genomic_DNA"/>
</dbReference>
<dbReference type="Ensembl" id="ENSOCUT00000057101.1">
    <property type="protein sequence ID" value="ENSOCUP00000036177.1"/>
    <property type="gene ID" value="ENSOCUG00000022926.3"/>
</dbReference>
<keyword evidence="4 10" id="KW-0732">Signal</keyword>
<comment type="subcellular location">
    <subcellularLocation>
        <location evidence="7">Endomembrane system</location>
        <topology evidence="7">Single-pass membrane protein</topology>
    </subcellularLocation>
    <subcellularLocation>
        <location evidence="1">Nucleus</location>
    </subcellularLocation>
</comment>
<evidence type="ECO:0000256" key="3">
    <source>
        <dbReference type="ARBA" id="ARBA00022692"/>
    </source>
</evidence>
<dbReference type="EMBL" id="AAGW02026143">
    <property type="status" value="NOT_ANNOTATED_CDS"/>
    <property type="molecule type" value="Genomic_DNA"/>
</dbReference>
<accession>A0A5F9CRA9</accession>
<feature type="chain" id="PRO_5023849226" evidence="10">
    <location>
        <begin position="45"/>
        <end position="559"/>
    </location>
</feature>
<feature type="compositionally biased region" description="Basic residues" evidence="8">
    <location>
        <begin position="401"/>
        <end position="422"/>
    </location>
</feature>
<dbReference type="Proteomes" id="UP000001811">
    <property type="component" value="Chromosome 16"/>
</dbReference>
<feature type="region of interest" description="Disordered" evidence="8">
    <location>
        <begin position="370"/>
        <end position="441"/>
    </location>
</feature>
<dbReference type="InterPro" id="IPR009057">
    <property type="entry name" value="Homeodomain-like_sf"/>
</dbReference>
<dbReference type="AlphaFoldDB" id="A0A5F9CRA9"/>
<dbReference type="PANTHER" id="PTHR44653:SF2">
    <property type="entry name" value="DNAJ HOMOLOG SUBFAMILY C MEMBER 1"/>
    <property type="match status" value="1"/>
</dbReference>
<evidence type="ECO:0000256" key="8">
    <source>
        <dbReference type="SAM" id="MobiDB-lite"/>
    </source>
</evidence>
<feature type="domain" description="J" evidence="11">
    <location>
        <begin position="62"/>
        <end position="126"/>
    </location>
</feature>
<evidence type="ECO:0000256" key="6">
    <source>
        <dbReference type="ARBA" id="ARBA00023136"/>
    </source>
</evidence>
<dbReference type="InterPro" id="IPR036869">
    <property type="entry name" value="J_dom_sf"/>
</dbReference>
<dbReference type="GO" id="GO:0012505">
    <property type="term" value="C:endomembrane system"/>
    <property type="evidence" value="ECO:0007669"/>
    <property type="project" value="UniProtKB-SubCell"/>
</dbReference>
<dbReference type="Pfam" id="PF23082">
    <property type="entry name" value="Myb_DNA-binding_2"/>
    <property type="match status" value="1"/>
</dbReference>
<evidence type="ECO:0000256" key="1">
    <source>
        <dbReference type="ARBA" id="ARBA00004123"/>
    </source>
</evidence>
<dbReference type="Bgee" id="ENSOCUG00000022926">
    <property type="expression patterns" value="Expressed in liver and 15 other cell types or tissues"/>
</dbReference>
<keyword evidence="6 9" id="KW-0472">Membrane</keyword>
<gene>
    <name evidence="12" type="primary">DNAJC1</name>
</gene>
<dbReference type="FunFam" id="1.10.287.110:FF:000044">
    <property type="entry name" value="DnaJ (Hsp40) homolog, subfamily C, member 1"/>
    <property type="match status" value="1"/>
</dbReference>
<protein>
    <submittedName>
        <fullName evidence="12">DnaJ heat shock protein family (Hsp40) member C1</fullName>
    </submittedName>
</protein>
<dbReference type="GeneTree" id="ENSGT00940000156678"/>
<name>A0A5F9CRA9_RABIT</name>
<dbReference type="CDD" id="cd06257">
    <property type="entry name" value="DnaJ"/>
    <property type="match status" value="1"/>
</dbReference>
<dbReference type="EMBL" id="AAGW02026146">
    <property type="status" value="NOT_ANNOTATED_CDS"/>
    <property type="molecule type" value="Genomic_DNA"/>
</dbReference>
<evidence type="ECO:0000256" key="10">
    <source>
        <dbReference type="SAM" id="SignalP"/>
    </source>
</evidence>
<evidence type="ECO:0000256" key="9">
    <source>
        <dbReference type="SAM" id="Phobius"/>
    </source>
</evidence>
<dbReference type="InterPro" id="IPR018253">
    <property type="entry name" value="DnaJ_domain_CS"/>
</dbReference>
<proteinExistence type="predicted"/>
<dbReference type="EMBL" id="AAGW02026144">
    <property type="status" value="NOT_ANNOTATED_CDS"/>
    <property type="molecule type" value="Genomic_DNA"/>
</dbReference>
<sequence>MTAPCPRLAPLPERRGLRLGPFPLPPPLWLLLLLLLAAAGPARGWESGDLELFDLVEEVQLNFYQFLGVQQDASSADIRKAYRKLSLTLHPDKNKDENAETQFRQLVAIYEVLKDDERRQRYDDILINGLPDWRQPVFYYRRVRKMSNAELALLLFIILTVGHYAVVWSIYLEKQLDKLLSRKRREKKKKTGGKNVDVSKLGAPEKNESLLMKPQWHDLLPCKLGIWFCLTLKALPHLIQDAGQFYAKYKETRLKEKEDALTKTELEILQKQKKVKVKKPKPEFPVYTPLESTYIQSYDHGTSIEEIEEQMDDWLESRNRTQKKQAPEWTEEDLSQLTRSMVKFPGGTPGRWEKIAHELGRSVTDGWFDSLNSNPQFRIPGPSRQPQPCQMTSSPSEKLPRGPRRRPSRRRTQLSRRQRWKKPSLGSGSQPDCWTRPQGWSLRRRSEGRGRGILICQSRMNPAMRRARKKTETGQLRSRGLRISRSCWSWHCSSTPRGAQSAGTESPSASRPRVRWVQGPGKGLFTGVMILQLLYLLFFHPVLCLLLTVKAVSHQPVLC</sequence>
<dbReference type="Pfam" id="PF00226">
    <property type="entry name" value="DnaJ"/>
    <property type="match status" value="1"/>
</dbReference>
<dbReference type="PROSITE" id="PS00636">
    <property type="entry name" value="DNAJ_1"/>
    <property type="match status" value="1"/>
</dbReference>
<keyword evidence="13" id="KW-1185">Reference proteome</keyword>
<dbReference type="SUPFAM" id="SSF46565">
    <property type="entry name" value="Chaperone J-domain"/>
    <property type="match status" value="1"/>
</dbReference>
<dbReference type="Gene3D" id="1.10.287.110">
    <property type="entry name" value="DnaJ domain"/>
    <property type="match status" value="1"/>
</dbReference>
<dbReference type="EMBL" id="AAGW02026149">
    <property type="status" value="NOT_ANNOTATED_CDS"/>
    <property type="molecule type" value="Genomic_DNA"/>
</dbReference>
<dbReference type="EMBL" id="AAGW02026147">
    <property type="status" value="NOT_ANNOTATED_CDS"/>
    <property type="molecule type" value="Genomic_DNA"/>
</dbReference>
<dbReference type="InterPro" id="IPR052606">
    <property type="entry name" value="DnaJ_domain_protein"/>
</dbReference>
<feature type="region of interest" description="Disordered" evidence="8">
    <location>
        <begin position="494"/>
        <end position="513"/>
    </location>
</feature>
<reference evidence="12" key="2">
    <citation type="submission" date="2025-08" db="UniProtKB">
        <authorList>
            <consortium name="Ensembl"/>
        </authorList>
    </citation>
    <scope>IDENTIFICATION</scope>
    <source>
        <strain evidence="12">Thorbecke</strain>
    </source>
</reference>
<feature type="transmembrane region" description="Helical" evidence="9">
    <location>
        <begin position="523"/>
        <end position="549"/>
    </location>
</feature>
<evidence type="ECO:0000313" key="12">
    <source>
        <dbReference type="Ensembl" id="ENSOCUP00000036177.1"/>
    </source>
</evidence>
<evidence type="ECO:0000313" key="13">
    <source>
        <dbReference type="Proteomes" id="UP000001811"/>
    </source>
</evidence>
<feature type="signal peptide" evidence="10">
    <location>
        <begin position="1"/>
        <end position="44"/>
    </location>
</feature>
<dbReference type="EMBL" id="AAGW02026148">
    <property type="status" value="NOT_ANNOTATED_CDS"/>
    <property type="molecule type" value="Genomic_DNA"/>
</dbReference>
<evidence type="ECO:0000259" key="11">
    <source>
        <dbReference type="PROSITE" id="PS50076"/>
    </source>
</evidence>
<dbReference type="SUPFAM" id="SSF46689">
    <property type="entry name" value="Homeodomain-like"/>
    <property type="match status" value="1"/>
</dbReference>
<reference evidence="12 13" key="1">
    <citation type="journal article" date="2011" name="Nature">
        <title>A high-resolution map of human evolutionary constraint using 29 mammals.</title>
        <authorList>
            <person name="Lindblad-Toh K."/>
            <person name="Garber M."/>
            <person name="Zuk O."/>
            <person name="Lin M.F."/>
            <person name="Parker B.J."/>
            <person name="Washietl S."/>
            <person name="Kheradpour P."/>
            <person name="Ernst J."/>
            <person name="Jordan G."/>
            <person name="Mauceli E."/>
            <person name="Ward L.D."/>
            <person name="Lowe C.B."/>
            <person name="Holloway A.K."/>
            <person name="Clamp M."/>
            <person name="Gnerre S."/>
            <person name="Alfoldi J."/>
            <person name="Beal K."/>
            <person name="Chang J."/>
            <person name="Clawson H."/>
            <person name="Cuff J."/>
            <person name="Di Palma F."/>
            <person name="Fitzgerald S."/>
            <person name="Flicek P."/>
            <person name="Guttman M."/>
            <person name="Hubisz M.J."/>
            <person name="Jaffe D.B."/>
            <person name="Jungreis I."/>
            <person name="Kent W.J."/>
            <person name="Kostka D."/>
            <person name="Lara M."/>
            <person name="Martins A.L."/>
            <person name="Massingham T."/>
            <person name="Moltke I."/>
            <person name="Raney B.J."/>
            <person name="Rasmussen M.D."/>
            <person name="Robinson J."/>
            <person name="Stark A."/>
            <person name="Vilella A.J."/>
            <person name="Wen J."/>
            <person name="Xie X."/>
            <person name="Zody M.C."/>
            <person name="Baldwin J."/>
            <person name="Bloom T."/>
            <person name="Chin C.W."/>
            <person name="Heiman D."/>
            <person name="Nicol R."/>
            <person name="Nusbaum C."/>
            <person name="Young S."/>
            <person name="Wilkinson J."/>
            <person name="Worley K.C."/>
            <person name="Kovar C.L."/>
            <person name="Muzny D.M."/>
            <person name="Gibbs R.A."/>
            <person name="Cree A."/>
            <person name="Dihn H.H."/>
            <person name="Fowler G."/>
            <person name="Jhangiani S."/>
            <person name="Joshi V."/>
            <person name="Lee S."/>
            <person name="Lewis L.R."/>
            <person name="Nazareth L.V."/>
            <person name="Okwuonu G."/>
            <person name="Santibanez J."/>
            <person name="Warren W.C."/>
            <person name="Mardis E.R."/>
            <person name="Weinstock G.M."/>
            <person name="Wilson R.K."/>
            <person name="Delehaunty K."/>
            <person name="Dooling D."/>
            <person name="Fronik C."/>
            <person name="Fulton L."/>
            <person name="Fulton B."/>
            <person name="Graves T."/>
            <person name="Minx P."/>
            <person name="Sodergren E."/>
            <person name="Birney E."/>
            <person name="Margulies E.H."/>
            <person name="Herrero J."/>
            <person name="Green E.D."/>
            <person name="Haussler D."/>
            <person name="Siepel A."/>
            <person name="Goldman N."/>
            <person name="Pollard K.S."/>
            <person name="Pedersen J.S."/>
            <person name="Lander E.S."/>
            <person name="Kellis M."/>
        </authorList>
    </citation>
    <scope>NUCLEOTIDE SEQUENCE [LARGE SCALE GENOMIC DNA]</scope>
    <source>
        <strain evidence="12 13">Thorbecke inbred</strain>
    </source>
</reference>
<keyword evidence="2" id="KW-0597">Phosphoprotein</keyword>
<keyword evidence="5 9" id="KW-1133">Transmembrane helix</keyword>
<dbReference type="InterPro" id="IPR001623">
    <property type="entry name" value="DnaJ_domain"/>
</dbReference>
<dbReference type="InterPro" id="IPR001005">
    <property type="entry name" value="SANT/Myb"/>
</dbReference>
<dbReference type="Gene3D" id="1.10.10.60">
    <property type="entry name" value="Homeodomain-like"/>
    <property type="match status" value="1"/>
</dbReference>
<dbReference type="GO" id="GO:0005634">
    <property type="term" value="C:nucleus"/>
    <property type="evidence" value="ECO:0007669"/>
    <property type="project" value="UniProtKB-SubCell"/>
</dbReference>
<dbReference type="PRINTS" id="PR00625">
    <property type="entry name" value="JDOMAIN"/>
</dbReference>
<evidence type="ECO:0000256" key="2">
    <source>
        <dbReference type="ARBA" id="ARBA00022553"/>
    </source>
</evidence>
<dbReference type="EMBL" id="AAGW02026150">
    <property type="status" value="NOT_ANNOTATED_CDS"/>
    <property type="molecule type" value="Genomic_DNA"/>
</dbReference>
<organism evidence="12 13">
    <name type="scientific">Oryctolagus cuniculus</name>
    <name type="common">Rabbit</name>
    <dbReference type="NCBI Taxonomy" id="9986"/>
    <lineage>
        <taxon>Eukaryota</taxon>
        <taxon>Metazoa</taxon>
        <taxon>Chordata</taxon>
        <taxon>Craniata</taxon>
        <taxon>Vertebrata</taxon>
        <taxon>Euteleostomi</taxon>
        <taxon>Mammalia</taxon>
        <taxon>Eutheria</taxon>
        <taxon>Euarchontoglires</taxon>
        <taxon>Glires</taxon>
        <taxon>Lagomorpha</taxon>
        <taxon>Leporidae</taxon>
        <taxon>Oryctolagus</taxon>
    </lineage>
</organism>
<feature type="compositionally biased region" description="Polar residues" evidence="8">
    <location>
        <begin position="384"/>
        <end position="396"/>
    </location>
</feature>
<evidence type="ECO:0000256" key="4">
    <source>
        <dbReference type="ARBA" id="ARBA00022729"/>
    </source>
</evidence>
<feature type="transmembrane region" description="Helical" evidence="9">
    <location>
        <begin position="151"/>
        <end position="172"/>
    </location>
</feature>
<evidence type="ECO:0000256" key="5">
    <source>
        <dbReference type="ARBA" id="ARBA00022989"/>
    </source>
</evidence>
<dbReference type="SMART" id="SM00271">
    <property type="entry name" value="DnaJ"/>
    <property type="match status" value="1"/>
</dbReference>
<evidence type="ECO:0000256" key="7">
    <source>
        <dbReference type="ARBA" id="ARBA00037847"/>
    </source>
</evidence>